<dbReference type="Pfam" id="PF00903">
    <property type="entry name" value="Glyoxalase"/>
    <property type="match status" value="2"/>
</dbReference>
<evidence type="ECO:0000313" key="3">
    <source>
        <dbReference type="Proteomes" id="UP001140453"/>
    </source>
</evidence>
<dbReference type="PROSITE" id="PS51819">
    <property type="entry name" value="VOC"/>
    <property type="match status" value="1"/>
</dbReference>
<feature type="domain" description="VOC" evidence="1">
    <location>
        <begin position="13"/>
        <end position="163"/>
    </location>
</feature>
<protein>
    <recommendedName>
        <fullName evidence="1">VOC domain-containing protein</fullName>
    </recommendedName>
</protein>
<dbReference type="InterPro" id="IPR029068">
    <property type="entry name" value="Glyas_Bleomycin-R_OHBP_Dase"/>
</dbReference>
<dbReference type="Proteomes" id="UP001140453">
    <property type="component" value="Unassembled WGS sequence"/>
</dbReference>
<reference evidence="2" key="1">
    <citation type="submission" date="2022-10" db="EMBL/GenBank/DDBJ databases">
        <title>Tapping the CABI collections for fungal endophytes: first genome assemblies for Collariella, Neodidymelliopsis, Ascochyta clinopodiicola, Didymella pomorum, Didymosphaeria variabile, Neocosmospora piperis and Neocucurbitaria cava.</title>
        <authorList>
            <person name="Hill R."/>
        </authorList>
    </citation>
    <scope>NUCLEOTIDE SEQUENCE</scope>
    <source>
        <strain evidence="2">IMI 355082</strain>
    </source>
</reference>
<gene>
    <name evidence="2" type="ORF">N0V93_005979</name>
</gene>
<proteinExistence type="predicted"/>
<accession>A0A9W9CV62</accession>
<sequence length="355" mass="39592">MASRIGIHDRLNRISHYDVNVTNLERSRTWYEATTNLKVMWRTKASQDFPGFGIKNGSFEGYMMKDEKLPRTWPMIHLVQWKNPGPVGKPNISHAHVGWYRIVPSVENLRATRKKVLLQGSEPFTETTPPGTLVKLGPNNPTIDYQVFTVGDPDGVAVEFVDNACHYTGTGHGGVPATMTTVAHNTANLEKNLPFYTEFLGLDFLSAVQCKEPIPNVYSPGGGMTGFTGAFMGLRGNLSVFLDYLQWIQSPDHPTPYQECNHVGIIRCAIEVDDVEAAYQTAKELAQKYNFHVDKPEVWDLGPEAGKVKVVNLQDPEGVGFQLVEQPRYNNFTLHPYGQDAVCGPKWKGASDLQL</sequence>
<dbReference type="InterPro" id="IPR004360">
    <property type="entry name" value="Glyas_Fos-R_dOase_dom"/>
</dbReference>
<name>A0A9W9CV62_9PEZI</name>
<dbReference type="Gene3D" id="3.10.180.10">
    <property type="entry name" value="2,3-Dihydroxybiphenyl 1,2-Dioxygenase, domain 1"/>
    <property type="match status" value="2"/>
</dbReference>
<dbReference type="OrthoDB" id="5383424at2759"/>
<dbReference type="SUPFAM" id="SSF54593">
    <property type="entry name" value="Glyoxalase/Bleomycin resistance protein/Dihydroxybiphenyl dioxygenase"/>
    <property type="match status" value="2"/>
</dbReference>
<dbReference type="EMBL" id="JAPEVB010000004">
    <property type="protein sequence ID" value="KAJ4388521.1"/>
    <property type="molecule type" value="Genomic_DNA"/>
</dbReference>
<dbReference type="AlphaFoldDB" id="A0A9W9CV62"/>
<dbReference type="InterPro" id="IPR037523">
    <property type="entry name" value="VOC_core"/>
</dbReference>
<dbReference type="CDD" id="cd06587">
    <property type="entry name" value="VOC"/>
    <property type="match status" value="1"/>
</dbReference>
<comment type="caution">
    <text evidence="2">The sequence shown here is derived from an EMBL/GenBank/DDBJ whole genome shotgun (WGS) entry which is preliminary data.</text>
</comment>
<evidence type="ECO:0000313" key="2">
    <source>
        <dbReference type="EMBL" id="KAJ4388521.1"/>
    </source>
</evidence>
<organism evidence="2 3">
    <name type="scientific">Gnomoniopsis smithogilvyi</name>
    <dbReference type="NCBI Taxonomy" id="1191159"/>
    <lineage>
        <taxon>Eukaryota</taxon>
        <taxon>Fungi</taxon>
        <taxon>Dikarya</taxon>
        <taxon>Ascomycota</taxon>
        <taxon>Pezizomycotina</taxon>
        <taxon>Sordariomycetes</taxon>
        <taxon>Sordariomycetidae</taxon>
        <taxon>Diaporthales</taxon>
        <taxon>Gnomoniaceae</taxon>
        <taxon>Gnomoniopsis</taxon>
    </lineage>
</organism>
<evidence type="ECO:0000259" key="1">
    <source>
        <dbReference type="PROSITE" id="PS51819"/>
    </source>
</evidence>
<keyword evidence="3" id="KW-1185">Reference proteome</keyword>